<dbReference type="CDD" id="cd08187">
    <property type="entry name" value="BDH"/>
    <property type="match status" value="1"/>
</dbReference>
<reference evidence="6 7" key="1">
    <citation type="submission" date="2018-08" db="EMBL/GenBank/DDBJ databases">
        <authorList>
            <consortium name="Pathogen Informatics"/>
        </authorList>
    </citation>
    <scope>NUCLEOTIDE SEQUENCE [LARGE SCALE GENOMIC DNA]</scope>
    <source>
        <strain evidence="6 7">EuSCAPE_TR218</strain>
    </source>
</reference>
<evidence type="ECO:0000259" key="5">
    <source>
        <dbReference type="Pfam" id="PF25137"/>
    </source>
</evidence>
<comment type="caution">
    <text evidence="6">The sequence shown here is derived from an EMBL/GenBank/DDBJ whole genome shotgun (WGS) entry which is preliminary data.</text>
</comment>
<gene>
    <name evidence="6" type="primary">yqhD_3</name>
    <name evidence="6" type="ORF">SAMEA3729809_05569</name>
</gene>
<dbReference type="PROSITE" id="PS00060">
    <property type="entry name" value="ADH_IRON_2"/>
    <property type="match status" value="1"/>
</dbReference>
<evidence type="ECO:0000313" key="6">
    <source>
        <dbReference type="EMBL" id="SXF99593.1"/>
    </source>
</evidence>
<evidence type="ECO:0000259" key="4">
    <source>
        <dbReference type="Pfam" id="PF00465"/>
    </source>
</evidence>
<evidence type="ECO:0000256" key="3">
    <source>
        <dbReference type="ARBA" id="ARBA00023002"/>
    </source>
</evidence>
<dbReference type="EMBL" id="UKAS01000048">
    <property type="protein sequence ID" value="SXF99593.1"/>
    <property type="molecule type" value="Genomic_DNA"/>
</dbReference>
<dbReference type="PANTHER" id="PTHR43633">
    <property type="entry name" value="ALCOHOL DEHYDROGENASE YQHD"/>
    <property type="match status" value="1"/>
</dbReference>
<dbReference type="AlphaFoldDB" id="A0ABD7PEQ5"/>
<dbReference type="InterPro" id="IPR056798">
    <property type="entry name" value="ADH_Fe_C"/>
</dbReference>
<keyword evidence="3 6" id="KW-0560">Oxidoreductase</keyword>
<dbReference type="RefSeq" id="WP_117268425.1">
    <property type="nucleotide sequence ID" value="NZ_UKAS01000048.1"/>
</dbReference>
<dbReference type="InterPro" id="IPR001670">
    <property type="entry name" value="ADH_Fe/GldA"/>
</dbReference>
<dbReference type="Gene3D" id="3.40.50.1970">
    <property type="match status" value="1"/>
</dbReference>
<dbReference type="Gene3D" id="1.20.1090.10">
    <property type="entry name" value="Dehydroquinate synthase-like - alpha domain"/>
    <property type="match status" value="1"/>
</dbReference>
<evidence type="ECO:0000256" key="1">
    <source>
        <dbReference type="ARBA" id="ARBA00001962"/>
    </source>
</evidence>
<comment type="cofactor">
    <cofactor evidence="1">
        <name>Fe cation</name>
        <dbReference type="ChEBI" id="CHEBI:24875"/>
    </cofactor>
</comment>
<dbReference type="Pfam" id="PF25137">
    <property type="entry name" value="ADH_Fe_C"/>
    <property type="match status" value="1"/>
</dbReference>
<protein>
    <submittedName>
        <fullName evidence="6">Oxidoreductase YqhD</fullName>
        <ecNumber evidence="6">1.1.1.-</ecNumber>
    </submittedName>
</protein>
<name>A0ABD7PEQ5_KLEVA</name>
<organism evidence="6 7">
    <name type="scientific">Klebsiella variicola</name>
    <dbReference type="NCBI Taxonomy" id="244366"/>
    <lineage>
        <taxon>Bacteria</taxon>
        <taxon>Pseudomonadati</taxon>
        <taxon>Pseudomonadota</taxon>
        <taxon>Gammaproteobacteria</taxon>
        <taxon>Enterobacterales</taxon>
        <taxon>Enterobacteriaceae</taxon>
        <taxon>Klebsiella/Raoultella group</taxon>
        <taxon>Klebsiella</taxon>
        <taxon>Klebsiella pneumoniae complex</taxon>
    </lineage>
</organism>
<dbReference type="SUPFAM" id="SSF56796">
    <property type="entry name" value="Dehydroquinate synthase-like"/>
    <property type="match status" value="1"/>
</dbReference>
<dbReference type="InterPro" id="IPR044731">
    <property type="entry name" value="BDH-like"/>
</dbReference>
<dbReference type="EC" id="1.1.1.-" evidence="6"/>
<feature type="domain" description="Fe-containing alcohol dehydrogenase-like C-terminal" evidence="5">
    <location>
        <begin position="186"/>
        <end position="384"/>
    </location>
</feature>
<comment type="similarity">
    <text evidence="2">Belongs to the iron-containing alcohol dehydrogenase family.</text>
</comment>
<evidence type="ECO:0000313" key="7">
    <source>
        <dbReference type="Proteomes" id="UP000258928"/>
    </source>
</evidence>
<dbReference type="Pfam" id="PF00465">
    <property type="entry name" value="Fe-ADH"/>
    <property type="match status" value="1"/>
</dbReference>
<dbReference type="Proteomes" id="UP000258928">
    <property type="component" value="Unassembled WGS sequence"/>
</dbReference>
<dbReference type="GO" id="GO:0016616">
    <property type="term" value="F:oxidoreductase activity, acting on the CH-OH group of donors, NAD or NADP as acceptor"/>
    <property type="evidence" value="ECO:0007669"/>
    <property type="project" value="UniProtKB-ARBA"/>
</dbReference>
<dbReference type="FunFam" id="3.40.50.1970:FF:000003">
    <property type="entry name" value="Alcohol dehydrogenase, iron-containing"/>
    <property type="match status" value="1"/>
</dbReference>
<dbReference type="PROSITE" id="PS00913">
    <property type="entry name" value="ADH_IRON_1"/>
    <property type="match status" value="1"/>
</dbReference>
<sequence length="385" mass="41835">MNNFTFYNPVRIHFGRNQVTQIAQEIPEGARVLITYGGGSVKANGILDRVKANLSAATIFEFGGIEPNPHYETLMKAVSIVKTEKIDYLLAVGGGSVIDGTKFVAAASQYDGEAWDIIETRGACVDSALPLGCVLTLAATGSEMNSGAVVTRAETQDKLFFFSTHVLPRFSILDPENTYTLPAKQTANGVVDAFVHVLEQYITYPVDAQVQDRMAEGILNTLKEEGPKALSAPDDYAARANIMWSATMALNGLLSAGVPTDWATHLIGQELTGLYGLDHGQTLAVVIPAVWKYKLAEKREKLAQYAARVWNIPHDTSERMAEQAIHATEQFFENLGIHTRLSGYGLSAEIIPKVTAKLEEHGHTALGEHGNITPEDVARILKLAL</sequence>
<feature type="domain" description="Alcohol dehydrogenase iron-type/glycerol dehydrogenase GldA" evidence="4">
    <location>
        <begin position="9"/>
        <end position="175"/>
    </location>
</feature>
<accession>A0ABD7PEQ5</accession>
<evidence type="ECO:0000256" key="2">
    <source>
        <dbReference type="ARBA" id="ARBA00007358"/>
    </source>
</evidence>
<proteinExistence type="inferred from homology"/>
<dbReference type="InterPro" id="IPR018211">
    <property type="entry name" value="ADH_Fe_CS"/>
</dbReference>
<dbReference type="PANTHER" id="PTHR43633:SF1">
    <property type="entry name" value="ALCOHOL DEHYDROGENASE YQHD"/>
    <property type="match status" value="1"/>
</dbReference>